<gene>
    <name evidence="1" type="ORF">GCM10007968_03980</name>
</gene>
<proteinExistence type="predicted"/>
<dbReference type="Pfam" id="PF17279">
    <property type="entry name" value="DUF5344"/>
    <property type="match status" value="1"/>
</dbReference>
<sequence length="84" mass="9392">MVQIELHHSVVSGRLDEAGQALGQLSLSALSGLGKNQLVFTGEWQNEEQRIHRLLSAYREGVRKTIADTRANVDLLKRQDEVIP</sequence>
<accession>A0A917RZ27</accession>
<dbReference type="Proteomes" id="UP000654670">
    <property type="component" value="Unassembled WGS sequence"/>
</dbReference>
<reference evidence="1" key="1">
    <citation type="journal article" date="2014" name="Int. J. Syst. Evol. Microbiol.">
        <title>Complete genome sequence of Corynebacterium casei LMG S-19264T (=DSM 44701T), isolated from a smear-ripened cheese.</title>
        <authorList>
            <consortium name="US DOE Joint Genome Institute (JGI-PGF)"/>
            <person name="Walter F."/>
            <person name="Albersmeier A."/>
            <person name="Kalinowski J."/>
            <person name="Ruckert C."/>
        </authorList>
    </citation>
    <scope>NUCLEOTIDE SEQUENCE</scope>
    <source>
        <strain evidence="1">JCM 15325</strain>
    </source>
</reference>
<dbReference type="AlphaFoldDB" id="A0A917RZ27"/>
<comment type="caution">
    <text evidence="1">The sequence shown here is derived from an EMBL/GenBank/DDBJ whole genome shotgun (WGS) entry which is preliminary data.</text>
</comment>
<evidence type="ECO:0000313" key="1">
    <source>
        <dbReference type="EMBL" id="GGL43278.1"/>
    </source>
</evidence>
<evidence type="ECO:0000313" key="2">
    <source>
        <dbReference type="Proteomes" id="UP000654670"/>
    </source>
</evidence>
<name>A0A917RZ27_9BACL</name>
<organism evidence="1 2">
    <name type="scientific">Sporolactobacillus putidus</name>
    <dbReference type="NCBI Taxonomy" id="492735"/>
    <lineage>
        <taxon>Bacteria</taxon>
        <taxon>Bacillati</taxon>
        <taxon>Bacillota</taxon>
        <taxon>Bacilli</taxon>
        <taxon>Bacillales</taxon>
        <taxon>Sporolactobacillaceae</taxon>
        <taxon>Sporolactobacillus</taxon>
    </lineage>
</organism>
<dbReference type="EMBL" id="BMOK01000001">
    <property type="protein sequence ID" value="GGL43278.1"/>
    <property type="molecule type" value="Genomic_DNA"/>
</dbReference>
<dbReference type="RefSeq" id="WP_188801363.1">
    <property type="nucleotide sequence ID" value="NZ_BMOK01000001.1"/>
</dbReference>
<dbReference type="InterPro" id="IPR046318">
    <property type="entry name" value="DUF5344"/>
</dbReference>
<keyword evidence="2" id="KW-1185">Reference proteome</keyword>
<protein>
    <submittedName>
        <fullName evidence="1">Uncharacterized protein</fullName>
    </submittedName>
</protein>
<reference evidence="1" key="2">
    <citation type="submission" date="2020-09" db="EMBL/GenBank/DDBJ databases">
        <authorList>
            <person name="Sun Q."/>
            <person name="Ohkuma M."/>
        </authorList>
    </citation>
    <scope>NUCLEOTIDE SEQUENCE</scope>
    <source>
        <strain evidence="1">JCM 15325</strain>
    </source>
</reference>